<dbReference type="OrthoDB" id="426293at2759"/>
<dbReference type="PROSITE" id="PS50297">
    <property type="entry name" value="ANK_REP_REGION"/>
    <property type="match status" value="3"/>
</dbReference>
<evidence type="ECO:0000256" key="1">
    <source>
        <dbReference type="ARBA" id="ARBA00022737"/>
    </source>
</evidence>
<dbReference type="PANTHER" id="PTHR24198">
    <property type="entry name" value="ANKYRIN REPEAT AND PROTEIN KINASE DOMAIN-CONTAINING PROTEIN"/>
    <property type="match status" value="1"/>
</dbReference>
<dbReference type="Gene3D" id="1.25.40.20">
    <property type="entry name" value="Ankyrin repeat-containing domain"/>
    <property type="match status" value="4"/>
</dbReference>
<dbReference type="STRING" id="441959.B8MF79"/>
<feature type="repeat" description="ANK" evidence="3">
    <location>
        <begin position="216"/>
        <end position="248"/>
    </location>
</feature>
<dbReference type="SUPFAM" id="SSF48403">
    <property type="entry name" value="Ankyrin repeat"/>
    <property type="match status" value="2"/>
</dbReference>
<dbReference type="PhylomeDB" id="B8MF79"/>
<dbReference type="PROSITE" id="PS50088">
    <property type="entry name" value="ANK_REPEAT"/>
    <property type="match status" value="4"/>
</dbReference>
<reference evidence="5" key="1">
    <citation type="journal article" date="2015" name="Genome Announc.">
        <title>Genome sequence of the AIDS-associated pathogen Penicillium marneffei (ATCC18224) and its near taxonomic relative Talaromyces stipitatus (ATCC10500).</title>
        <authorList>
            <person name="Nierman W.C."/>
            <person name="Fedorova-Abrams N.D."/>
            <person name="Andrianopoulos A."/>
        </authorList>
    </citation>
    <scope>NUCLEOTIDE SEQUENCE [LARGE SCALE GENOMIC DNA]</scope>
    <source>
        <strain evidence="5">ATCC 10500 / CBS 375.48 / QM 6759 / NRRL 1006</strain>
    </source>
</reference>
<dbReference type="RefSeq" id="XP_002483412.1">
    <property type="nucleotide sequence ID" value="XM_002483367.1"/>
</dbReference>
<dbReference type="GeneID" id="8108161"/>
<dbReference type="HOGENOM" id="CLU_463877_0_0_1"/>
<proteinExistence type="predicted"/>
<name>B8MF79_TALSN</name>
<dbReference type="VEuPathDB" id="FungiDB:TSTA_012850"/>
<keyword evidence="2 3" id="KW-0040">ANK repeat</keyword>
<dbReference type="Pfam" id="PF00023">
    <property type="entry name" value="Ank"/>
    <property type="match status" value="2"/>
</dbReference>
<dbReference type="InterPro" id="IPR002110">
    <property type="entry name" value="Ankyrin_rpt"/>
</dbReference>
<feature type="repeat" description="ANK" evidence="3">
    <location>
        <begin position="153"/>
        <end position="185"/>
    </location>
</feature>
<evidence type="ECO:0000256" key="3">
    <source>
        <dbReference type="PROSITE-ProRule" id="PRU00023"/>
    </source>
</evidence>
<dbReference type="InParanoid" id="B8MF79"/>
<dbReference type="PANTHER" id="PTHR24198:SF165">
    <property type="entry name" value="ANKYRIN REPEAT-CONTAINING PROTEIN-RELATED"/>
    <property type="match status" value="1"/>
</dbReference>
<gene>
    <name evidence="4" type="ORF">TSTA_012850</name>
</gene>
<dbReference type="Pfam" id="PF12796">
    <property type="entry name" value="Ank_2"/>
    <property type="match status" value="2"/>
</dbReference>
<feature type="repeat" description="ANK" evidence="3">
    <location>
        <begin position="587"/>
        <end position="619"/>
    </location>
</feature>
<evidence type="ECO:0000313" key="4">
    <source>
        <dbReference type="EMBL" id="EED16178.1"/>
    </source>
</evidence>
<dbReference type="AlphaFoldDB" id="B8MF79"/>
<evidence type="ECO:0000256" key="2">
    <source>
        <dbReference type="ARBA" id="ARBA00023043"/>
    </source>
</evidence>
<dbReference type="EMBL" id="EQ962656">
    <property type="protein sequence ID" value="EED16178.1"/>
    <property type="molecule type" value="Genomic_DNA"/>
</dbReference>
<organism evidence="4 5">
    <name type="scientific">Talaromyces stipitatus (strain ATCC 10500 / CBS 375.48 / QM 6759 / NRRL 1006)</name>
    <name type="common">Penicillium stipitatum</name>
    <dbReference type="NCBI Taxonomy" id="441959"/>
    <lineage>
        <taxon>Eukaryota</taxon>
        <taxon>Fungi</taxon>
        <taxon>Dikarya</taxon>
        <taxon>Ascomycota</taxon>
        <taxon>Pezizomycotina</taxon>
        <taxon>Eurotiomycetes</taxon>
        <taxon>Eurotiomycetidae</taxon>
        <taxon>Eurotiales</taxon>
        <taxon>Trichocomaceae</taxon>
        <taxon>Talaromyces</taxon>
        <taxon>Talaromyces sect. Talaromyces</taxon>
    </lineage>
</organism>
<feature type="repeat" description="ANK" evidence="3">
    <location>
        <begin position="287"/>
        <end position="315"/>
    </location>
</feature>
<accession>B8MF79</accession>
<dbReference type="InterPro" id="IPR036770">
    <property type="entry name" value="Ankyrin_rpt-contain_sf"/>
</dbReference>
<dbReference type="eggNOG" id="KOG4177">
    <property type="taxonomic scope" value="Eukaryota"/>
</dbReference>
<protein>
    <submittedName>
        <fullName evidence="4">Ankyrin repeat-rich membrane-spanning protein, putative</fullName>
    </submittedName>
</protein>
<evidence type="ECO:0000313" key="5">
    <source>
        <dbReference type="Proteomes" id="UP000001745"/>
    </source>
</evidence>
<dbReference type="SMART" id="SM00248">
    <property type="entry name" value="ANK"/>
    <property type="match status" value="11"/>
</dbReference>
<sequence length="665" mass="74214">MNMTARARQRAQIQRIGRELMYQLPAELFTATLDYLNFDDIMWLCEDPEFPSGLLQRKHLLDHYGSSILGDVVSNDWKFHSAIRNFIHILGEWDVKTRRHNLRPLLATIDSYGRYELCETFLEEDYFMGMREETLGKYIDIGASETKNELAKTPLEPLHAAVLAMKKEIVELLLKHGANPNSRAGVLGTALHFAKDDKVAKLLLAHGADINAKDALGYTPLSNAILKDKPDLVKLLVESGADVELLYDGNLSALDLAIKYSRYNTNIVRTLADAKCYINGPPGVVPPLHRAVENNEEDIIPILIEAGADLAVRYEGRTVLHVVQSPCIASRLLAYGADVNAKDKNGSTPFMLATERGIDLMDVYLMAGAAVCTTHLREKKILFQLVSAGQYHILKSLMSQCDLKPAIYGVENLLEGQSLLDFAMSCGFEGIADLLVETFPHLVISEDGENEDHILWTAAKHSSRRMLQRIIDLRKKVEVKDVDFQDGLVVALDRGQADIVEIFLQALIDPSNLGHGVHVPLFVLTAGTNLALCDMAMYLPEDPSKWIPDCERYYLSMETCHDNIEINMKMLRILLDHGADVSRAEYEGIGILHCAAWRNSEPLMRALLEAGADPLFKDENGYTPADWAAKMSHFQIEKILRQAEEEALAKQPKEEGQSAGVKGQL</sequence>
<dbReference type="Proteomes" id="UP000001745">
    <property type="component" value="Unassembled WGS sequence"/>
</dbReference>
<keyword evidence="1" id="KW-0677">Repeat</keyword>
<keyword evidence="5" id="KW-1185">Reference proteome</keyword>